<dbReference type="PRINTS" id="PR00313">
    <property type="entry name" value="CABNDNGRPT"/>
</dbReference>
<dbReference type="InterPro" id="IPR011049">
    <property type="entry name" value="Serralysin-like_metalloprot_C"/>
</dbReference>
<evidence type="ECO:0000313" key="4">
    <source>
        <dbReference type="Proteomes" id="UP000622580"/>
    </source>
</evidence>
<dbReference type="Pfam" id="PF00353">
    <property type="entry name" value="HemolysinCabind"/>
    <property type="match status" value="8"/>
</dbReference>
<dbReference type="InterPro" id="IPR018511">
    <property type="entry name" value="Hemolysin-typ_Ca-bd_CS"/>
</dbReference>
<dbReference type="Gene3D" id="2.150.10.10">
    <property type="entry name" value="Serralysin-like metalloprotease, C-terminal"/>
    <property type="match status" value="6"/>
</dbReference>
<dbReference type="PROSITE" id="PS00330">
    <property type="entry name" value="HEMOLYSIN_CALCIUM"/>
    <property type="match status" value="4"/>
</dbReference>
<organism evidence="3 4">
    <name type="scientific">Phenylobacterium glaciei</name>
    <dbReference type="NCBI Taxonomy" id="2803784"/>
    <lineage>
        <taxon>Bacteria</taxon>
        <taxon>Pseudomonadati</taxon>
        <taxon>Pseudomonadota</taxon>
        <taxon>Alphaproteobacteria</taxon>
        <taxon>Caulobacterales</taxon>
        <taxon>Caulobacteraceae</taxon>
        <taxon>Phenylobacterium</taxon>
    </lineage>
</organism>
<dbReference type="PANTHER" id="PTHR38340:SF1">
    <property type="entry name" value="S-LAYER PROTEIN"/>
    <property type="match status" value="1"/>
</dbReference>
<dbReference type="Proteomes" id="UP000622580">
    <property type="component" value="Unassembled WGS sequence"/>
</dbReference>
<dbReference type="PANTHER" id="PTHR38340">
    <property type="entry name" value="S-LAYER PROTEIN"/>
    <property type="match status" value="1"/>
</dbReference>
<evidence type="ECO:0000256" key="1">
    <source>
        <dbReference type="ARBA" id="ARBA00004613"/>
    </source>
</evidence>
<keyword evidence="4" id="KW-1185">Reference proteome</keyword>
<evidence type="ECO:0000313" key="3">
    <source>
        <dbReference type="EMBL" id="MBR7621500.1"/>
    </source>
</evidence>
<protein>
    <submittedName>
        <fullName evidence="3">Calcium-binding protein</fullName>
    </submittedName>
</protein>
<dbReference type="AlphaFoldDB" id="A0A941D391"/>
<keyword evidence="2" id="KW-0964">Secreted</keyword>
<evidence type="ECO:0000256" key="2">
    <source>
        <dbReference type="ARBA" id="ARBA00022525"/>
    </source>
</evidence>
<accession>A0A941D391</accession>
<dbReference type="SUPFAM" id="SSF51120">
    <property type="entry name" value="beta-Roll"/>
    <property type="match status" value="4"/>
</dbReference>
<dbReference type="InterPro" id="IPR050557">
    <property type="entry name" value="RTX_toxin/Mannuronan_C5-epim"/>
</dbReference>
<dbReference type="RefSeq" id="WP_215343015.1">
    <property type="nucleotide sequence ID" value="NZ_JAGSGD010000002.1"/>
</dbReference>
<proteinExistence type="predicted"/>
<comment type="subcellular location">
    <subcellularLocation>
        <location evidence="1">Secreted</location>
    </subcellularLocation>
</comment>
<sequence length="617" mass="60981">MFLNGGSGKDKLTGGAGADTLYGLGGDDSLSGLGGEDVLTGGDGNDTLSGGANDDYLMGDLGNDRIDGGTGNDWAGYENASSAVKVDLALTTAQNTLGAGTDQLVSIEYVHGSAYADTLSGTSGANYIFGGSGNDSLVGRAGDDFLAGGAGDDTIDGGANDDTVSFDDGVAGGVVVSLLTQTADGHGHDNLISIESVYGSGDADSIVGNDVDNYLFGGAGADTIVAGGGADYVDGDAGNDLILAGAGDDNIAGGAGIDTVSFDDGVVGGVTVSLATQTAEGHGHDSLISIENVIGSAYSDNITGDASNNFLSGGGDNDTIFGGDGDDLLASGLGRNLLDGGAGLDTVTYQGGVEAIYVNLTTAYAISGSGGTYDLLSSIENVRGTDFDDDITGDGGSNYLVGGGGRDHLDAGAGGADTLEGGAGDDYITIGDQSSSNILFVGGEGKDALVFFGGGPNLGAGVTLDLAATGSQQIGAGHTLTLSSVEDVYGTEGADTIYASDATNTLLSFGGADHFVFRTLAELGNGDQADVIYGAEWHPIIDVSAIDADTTLAGNQAFQLLAAGAGFTGHAGEAIQLWDATWGGYVVQFDVNGDSVADAALRFTTYGPPAGSSQFIL</sequence>
<dbReference type="GO" id="GO:0005509">
    <property type="term" value="F:calcium ion binding"/>
    <property type="evidence" value="ECO:0007669"/>
    <property type="project" value="InterPro"/>
</dbReference>
<comment type="caution">
    <text evidence="3">The sequence shown here is derived from an EMBL/GenBank/DDBJ whole genome shotgun (WGS) entry which is preliminary data.</text>
</comment>
<gene>
    <name evidence="3" type="ORF">JKL49_19065</name>
</gene>
<reference evidence="3" key="1">
    <citation type="submission" date="2021-04" db="EMBL/GenBank/DDBJ databases">
        <title>Draft genome assembly of strain Phenylobacterium sp. 20VBR1 using MiniION and Illumina platforms.</title>
        <authorList>
            <person name="Thomas F.A."/>
            <person name="Krishnan K.P."/>
            <person name="Sinha R.K."/>
        </authorList>
    </citation>
    <scope>NUCLEOTIDE SEQUENCE</scope>
    <source>
        <strain evidence="3">20VBR1</strain>
    </source>
</reference>
<dbReference type="GO" id="GO:0005576">
    <property type="term" value="C:extracellular region"/>
    <property type="evidence" value="ECO:0007669"/>
    <property type="project" value="UniProtKB-SubCell"/>
</dbReference>
<dbReference type="InterPro" id="IPR001343">
    <property type="entry name" value="Hemolysn_Ca-bd"/>
</dbReference>
<dbReference type="EMBL" id="JAGSGD010000002">
    <property type="protein sequence ID" value="MBR7621500.1"/>
    <property type="molecule type" value="Genomic_DNA"/>
</dbReference>
<name>A0A941D391_9CAUL</name>